<protein>
    <recommendedName>
        <fullName evidence="4">Ribulose-phosphate 3-epimerase</fullName>
    </recommendedName>
</protein>
<evidence type="ECO:0008006" key="4">
    <source>
        <dbReference type="Google" id="ProtNLM"/>
    </source>
</evidence>
<dbReference type="InterPro" id="IPR011060">
    <property type="entry name" value="RibuloseP-bd_barrel"/>
</dbReference>
<keyword evidence="2" id="KW-0413">Isomerase</keyword>
<dbReference type="GO" id="GO:0016857">
    <property type="term" value="F:racemase and epimerase activity, acting on carbohydrates and derivatives"/>
    <property type="evidence" value="ECO:0007669"/>
    <property type="project" value="InterPro"/>
</dbReference>
<dbReference type="SUPFAM" id="SSF51366">
    <property type="entry name" value="Ribulose-phoshate binding barrel"/>
    <property type="match status" value="1"/>
</dbReference>
<evidence type="ECO:0000256" key="2">
    <source>
        <dbReference type="ARBA" id="ARBA00023235"/>
    </source>
</evidence>
<dbReference type="EMBL" id="BARU01002700">
    <property type="protein sequence ID" value="GAH30531.1"/>
    <property type="molecule type" value="Genomic_DNA"/>
</dbReference>
<dbReference type="PROSITE" id="PS01086">
    <property type="entry name" value="RIBUL_P_3_EPIMER_2"/>
    <property type="match status" value="1"/>
</dbReference>
<evidence type="ECO:0000313" key="3">
    <source>
        <dbReference type="EMBL" id="GAH30531.1"/>
    </source>
</evidence>
<dbReference type="Pfam" id="PF00834">
    <property type="entry name" value="Ribul_P_3_epim"/>
    <property type="match status" value="1"/>
</dbReference>
<dbReference type="InterPro" id="IPR013785">
    <property type="entry name" value="Aldolase_TIM"/>
</dbReference>
<sequence length="98" mass="10948">PVEMLDSFLNLVDSILVMSVNPGFGGQRFIQTSHMKIKHLKKVKEERNLNFEISVDGGVDLDNAQKLIESGVDILIAGTTIFQSKNRKKTIQSLKGNY</sequence>
<dbReference type="InterPro" id="IPR000056">
    <property type="entry name" value="Ribul_P_3_epim-like"/>
</dbReference>
<dbReference type="PANTHER" id="PTHR11749">
    <property type="entry name" value="RIBULOSE-5-PHOSPHATE-3-EPIMERASE"/>
    <property type="match status" value="1"/>
</dbReference>
<reference evidence="3" key="1">
    <citation type="journal article" date="2014" name="Front. Microbiol.">
        <title>High frequency of phylogenetically diverse reductive dehalogenase-homologous genes in deep subseafloor sedimentary metagenomes.</title>
        <authorList>
            <person name="Kawai M."/>
            <person name="Futagami T."/>
            <person name="Toyoda A."/>
            <person name="Takaki Y."/>
            <person name="Nishi S."/>
            <person name="Hori S."/>
            <person name="Arai W."/>
            <person name="Tsubouchi T."/>
            <person name="Morono Y."/>
            <person name="Uchiyama I."/>
            <person name="Ito T."/>
            <person name="Fujiyama A."/>
            <person name="Inagaki F."/>
            <person name="Takami H."/>
        </authorList>
    </citation>
    <scope>NUCLEOTIDE SEQUENCE</scope>
    <source>
        <strain evidence="3">Expedition CK06-06</strain>
    </source>
</reference>
<name>X1EB90_9ZZZZ</name>
<dbReference type="GO" id="GO:0046872">
    <property type="term" value="F:metal ion binding"/>
    <property type="evidence" value="ECO:0007669"/>
    <property type="project" value="UniProtKB-KW"/>
</dbReference>
<evidence type="ECO:0000256" key="1">
    <source>
        <dbReference type="ARBA" id="ARBA00022723"/>
    </source>
</evidence>
<dbReference type="GO" id="GO:0005975">
    <property type="term" value="P:carbohydrate metabolic process"/>
    <property type="evidence" value="ECO:0007669"/>
    <property type="project" value="InterPro"/>
</dbReference>
<feature type="non-terminal residue" evidence="3">
    <location>
        <position position="1"/>
    </location>
</feature>
<keyword evidence="1" id="KW-0479">Metal-binding</keyword>
<dbReference type="Gene3D" id="3.20.20.70">
    <property type="entry name" value="Aldolase class I"/>
    <property type="match status" value="1"/>
</dbReference>
<organism evidence="3">
    <name type="scientific">marine sediment metagenome</name>
    <dbReference type="NCBI Taxonomy" id="412755"/>
    <lineage>
        <taxon>unclassified sequences</taxon>
        <taxon>metagenomes</taxon>
        <taxon>ecological metagenomes</taxon>
    </lineage>
</organism>
<gene>
    <name evidence="3" type="ORF">S03H2_06244</name>
</gene>
<proteinExistence type="predicted"/>
<dbReference type="AlphaFoldDB" id="X1EB90"/>
<accession>X1EB90</accession>
<comment type="caution">
    <text evidence="3">The sequence shown here is derived from an EMBL/GenBank/DDBJ whole genome shotgun (WGS) entry which is preliminary data.</text>
</comment>